<dbReference type="EMBL" id="LT629796">
    <property type="protein sequence ID" value="SDU55425.1"/>
    <property type="molecule type" value="Genomic_DNA"/>
</dbReference>
<dbReference type="Proteomes" id="UP000182476">
    <property type="component" value="Chromosome I"/>
</dbReference>
<organism evidence="1 2">
    <name type="scientific">Pseudomonas mandelii</name>
    <dbReference type="NCBI Taxonomy" id="75612"/>
    <lineage>
        <taxon>Bacteria</taxon>
        <taxon>Pseudomonadati</taxon>
        <taxon>Pseudomonadota</taxon>
        <taxon>Gammaproteobacteria</taxon>
        <taxon>Pseudomonadales</taxon>
        <taxon>Pseudomonadaceae</taxon>
        <taxon>Pseudomonas</taxon>
    </lineage>
</organism>
<gene>
    <name evidence="1" type="ORF">SAMN04489801_4342</name>
</gene>
<evidence type="ECO:0000313" key="1">
    <source>
        <dbReference type="EMBL" id="SDU55425.1"/>
    </source>
</evidence>
<proteinExistence type="predicted"/>
<protein>
    <submittedName>
        <fullName evidence="1">Uncharacterized protein</fullName>
    </submittedName>
</protein>
<name>A0ABY0VU34_9PSED</name>
<accession>A0ABY0VU34</accession>
<reference evidence="1 2" key="1">
    <citation type="submission" date="2016-10" db="EMBL/GenBank/DDBJ databases">
        <authorList>
            <person name="Varghese N."/>
            <person name="Submissions S."/>
        </authorList>
    </citation>
    <scope>NUCLEOTIDE SEQUENCE [LARGE SCALE GENOMIC DNA]</scope>
    <source>
        <strain evidence="1 2">LMG 21607</strain>
    </source>
</reference>
<keyword evidence="2" id="KW-1185">Reference proteome</keyword>
<sequence>MKKSKNQRLKLGRNFDAVKDQYKNCPISTIVELLQLMMRAESVADPFGVVEEVLAGAHGKIFSGGDDAKTLLNVFYWLLNGKEKEALLKYVDFYLPYRLNCDQFVFSQGKVKQANCNYLVGLSLSDILNNINLKQKPTVSIFKFISESPKLAEIIAKDLLPHEFGSIGYHQYGSQAKKKRRRIALRETMFKETSNAQSYLLDDPGSPRRAAAIAEALINGIHIMKKNDASVDLLSKAWKEDILFLRSEFYDSVLHLKGVKWPQISV</sequence>
<dbReference type="RefSeq" id="WP_083376158.1">
    <property type="nucleotide sequence ID" value="NZ_LT629796.1"/>
</dbReference>
<evidence type="ECO:0000313" key="2">
    <source>
        <dbReference type="Proteomes" id="UP000182476"/>
    </source>
</evidence>
<dbReference type="GeneID" id="46431344"/>